<sequence length="121" mass="13105">MTLDEAVAVEHAGWDSLCESTGGTFYGRLMLPDAVFVLANGMVMTRDDVASSMDGVPGWDSYEISNARLIPIEENSAALVYQAEASRAGLAEPFVALMSSVYRRVGGELRLALYQQTTITH</sequence>
<name>A0A2V1K6M2_9ACTO</name>
<dbReference type="InterPro" id="IPR027843">
    <property type="entry name" value="DUF4440"/>
</dbReference>
<evidence type="ECO:0000259" key="1">
    <source>
        <dbReference type="Pfam" id="PF14534"/>
    </source>
</evidence>
<dbReference type="Proteomes" id="UP000245283">
    <property type="component" value="Unassembled WGS sequence"/>
</dbReference>
<evidence type="ECO:0000313" key="2">
    <source>
        <dbReference type="EMBL" id="PWF26629.1"/>
    </source>
</evidence>
<dbReference type="InterPro" id="IPR032710">
    <property type="entry name" value="NTF2-like_dom_sf"/>
</dbReference>
<dbReference type="SUPFAM" id="SSF54427">
    <property type="entry name" value="NTF2-like"/>
    <property type="match status" value="1"/>
</dbReference>
<proteinExistence type="predicted"/>
<comment type="caution">
    <text evidence="2">The sequence shown here is derived from an EMBL/GenBank/DDBJ whole genome shotgun (WGS) entry which is preliminary data.</text>
</comment>
<dbReference type="Gene3D" id="3.10.450.50">
    <property type="match status" value="1"/>
</dbReference>
<reference evidence="3" key="1">
    <citation type="submission" date="2018-05" db="EMBL/GenBank/DDBJ databases">
        <authorList>
            <person name="Li Y."/>
        </authorList>
    </citation>
    <scope>NUCLEOTIDE SEQUENCE [LARGE SCALE GENOMIC DNA]</scope>
    <source>
        <strain evidence="3">sk1b4</strain>
    </source>
</reference>
<dbReference type="OrthoDB" id="582586at2"/>
<feature type="domain" description="DUF4440" evidence="1">
    <location>
        <begin position="8"/>
        <end position="109"/>
    </location>
</feature>
<protein>
    <submittedName>
        <fullName evidence="2">DUF4440 domain-containing protein</fullName>
    </submittedName>
</protein>
<dbReference type="AlphaFoldDB" id="A0A2V1K6M2"/>
<gene>
    <name evidence="2" type="ORF">DD236_06630</name>
</gene>
<organism evidence="2 3">
    <name type="scientific">Ancrocorticia populi</name>
    <dbReference type="NCBI Taxonomy" id="2175228"/>
    <lineage>
        <taxon>Bacteria</taxon>
        <taxon>Bacillati</taxon>
        <taxon>Actinomycetota</taxon>
        <taxon>Actinomycetes</taxon>
        <taxon>Actinomycetales</taxon>
        <taxon>Actinomycetaceae</taxon>
        <taxon>Ancrocorticia</taxon>
    </lineage>
</organism>
<dbReference type="EMBL" id="QETB01000003">
    <property type="protein sequence ID" value="PWF26629.1"/>
    <property type="molecule type" value="Genomic_DNA"/>
</dbReference>
<accession>A0A2V1K6M2</accession>
<evidence type="ECO:0000313" key="3">
    <source>
        <dbReference type="Proteomes" id="UP000245283"/>
    </source>
</evidence>
<keyword evidence="3" id="KW-1185">Reference proteome</keyword>
<dbReference type="Pfam" id="PF14534">
    <property type="entry name" value="DUF4440"/>
    <property type="match status" value="1"/>
</dbReference>